<evidence type="ECO:0000313" key="3">
    <source>
        <dbReference type="Proteomes" id="UP001328733"/>
    </source>
</evidence>
<dbReference type="RefSeq" id="WP_332866522.1">
    <property type="nucleotide sequence ID" value="NZ_JBAFSM010000039.1"/>
</dbReference>
<evidence type="ECO:0000313" key="2">
    <source>
        <dbReference type="EMBL" id="MEG3439039.1"/>
    </source>
</evidence>
<name>A0AAW9QV60_9CHRO</name>
<accession>A0AAW9QV60</accession>
<feature type="region of interest" description="Disordered" evidence="1">
    <location>
        <begin position="9"/>
        <end position="31"/>
    </location>
</feature>
<organism evidence="2 3">
    <name type="scientific">Pannus brasiliensis CCIBt3594</name>
    <dbReference type="NCBI Taxonomy" id="1427578"/>
    <lineage>
        <taxon>Bacteria</taxon>
        <taxon>Bacillati</taxon>
        <taxon>Cyanobacteriota</taxon>
        <taxon>Cyanophyceae</taxon>
        <taxon>Oscillatoriophycideae</taxon>
        <taxon>Chroococcales</taxon>
        <taxon>Microcystaceae</taxon>
        <taxon>Pannus</taxon>
    </lineage>
</organism>
<sequence length="44" mass="4909">MNGIHVVCRRLEGGRRQKAGGRRGENQEGSPNRLAYVPRFLKSG</sequence>
<comment type="caution">
    <text evidence="2">The sequence shown here is derived from an EMBL/GenBank/DDBJ whole genome shotgun (WGS) entry which is preliminary data.</text>
</comment>
<evidence type="ECO:0000256" key="1">
    <source>
        <dbReference type="SAM" id="MobiDB-lite"/>
    </source>
</evidence>
<keyword evidence="3" id="KW-1185">Reference proteome</keyword>
<reference evidence="2 3" key="1">
    <citation type="submission" date="2024-01" db="EMBL/GenBank/DDBJ databases">
        <title>Genomic insights into the taxonomy and metabolism of the cyanobacterium Pannus brasiliensis CCIBt3594.</title>
        <authorList>
            <person name="Machado M."/>
            <person name="Botero N.B."/>
            <person name="Andreote A.P.D."/>
            <person name="Feitosa A.M.T."/>
            <person name="Popin R."/>
            <person name="Sivonen K."/>
            <person name="Fiore M.F."/>
        </authorList>
    </citation>
    <scope>NUCLEOTIDE SEQUENCE [LARGE SCALE GENOMIC DNA]</scope>
    <source>
        <strain evidence="2 3">CCIBt3594</strain>
    </source>
</reference>
<protein>
    <submittedName>
        <fullName evidence="2">Uncharacterized protein</fullName>
    </submittedName>
</protein>
<dbReference type="EMBL" id="JBAFSM010000039">
    <property type="protein sequence ID" value="MEG3439039.1"/>
    <property type="molecule type" value="Genomic_DNA"/>
</dbReference>
<gene>
    <name evidence="2" type="ORF">V0288_18075</name>
</gene>
<proteinExistence type="predicted"/>
<dbReference type="Proteomes" id="UP001328733">
    <property type="component" value="Unassembled WGS sequence"/>
</dbReference>
<dbReference type="AlphaFoldDB" id="A0AAW9QV60"/>